<sequence>MNDFIKEVRTQSTILPEVFNLYKTSEKHRIKEIADHFNEKSFDKIILVGMGSSLYAAHSVTSYLSSKGIPSLVLSAYDLKEYNMAQINSKSLVVCISQSGNSWEVLELAREIKGKTTVVGIYNNEDGELSQLCDFKLPLFAGVETSITNKTYQCTLLVLNMLVHEICNDNDEKFESEVEIVIDWCSDWLSNYRDKTMPLLKFSEDVEMYDFMAYSESLSTARQAGLIFREGLKAYTCSSEFADYAHGLFLSAQKNYLGLMFFPVLKGTNTEGRMINHILGDDGKIILFTTDKVDEDTNLLPVILPKVRPSLVPIMEIIPCDTLMGMLLGEGWSR</sequence>
<dbReference type="Gene3D" id="3.40.50.10490">
    <property type="entry name" value="Glucose-6-phosphate isomerase like protein, domain 1"/>
    <property type="match status" value="2"/>
</dbReference>
<dbReference type="InterPro" id="IPR035466">
    <property type="entry name" value="GlmS/AgaS_SIS"/>
</dbReference>
<dbReference type="AlphaFoldDB" id="M1ZKE9"/>
<dbReference type="PANTHER" id="PTHR10937">
    <property type="entry name" value="GLUCOSAMINE--FRUCTOSE-6-PHOSPHATE AMINOTRANSFERASE, ISOMERIZING"/>
    <property type="match status" value="1"/>
</dbReference>
<organism evidence="6 7">
    <name type="scientific">[Clostridium] ultunense Esp</name>
    <dbReference type="NCBI Taxonomy" id="1288971"/>
    <lineage>
        <taxon>Bacteria</taxon>
        <taxon>Bacillati</taxon>
        <taxon>Bacillota</taxon>
        <taxon>Tissierellia</taxon>
        <taxon>Tissierellales</taxon>
        <taxon>Tepidimicrobiaceae</taxon>
        <taxon>Schnuerera</taxon>
    </lineage>
</organism>
<evidence type="ECO:0000256" key="1">
    <source>
        <dbReference type="ARBA" id="ARBA00001031"/>
    </source>
</evidence>
<name>M1ZKE9_9FIRM</name>
<dbReference type="Proteomes" id="UP000245423">
    <property type="component" value="Chromosome 1"/>
</dbReference>
<dbReference type="GO" id="GO:0005829">
    <property type="term" value="C:cytosol"/>
    <property type="evidence" value="ECO:0007669"/>
    <property type="project" value="TreeGrafter"/>
</dbReference>
<dbReference type="CDD" id="cd05008">
    <property type="entry name" value="SIS_GlmS_GlmD_1"/>
    <property type="match status" value="1"/>
</dbReference>
<dbReference type="PANTHER" id="PTHR10937:SF0">
    <property type="entry name" value="GLUTAMINE--FRUCTOSE-6-PHOSPHATE TRANSAMINASE (ISOMERIZING)"/>
    <property type="match status" value="1"/>
</dbReference>
<dbReference type="GO" id="GO:0006487">
    <property type="term" value="P:protein N-linked glycosylation"/>
    <property type="evidence" value="ECO:0007669"/>
    <property type="project" value="TreeGrafter"/>
</dbReference>
<dbReference type="HOGENOM" id="CLU_012520_2_4_9"/>
<evidence type="ECO:0000313" key="6">
    <source>
        <dbReference type="EMBL" id="SHD76275.1"/>
    </source>
</evidence>
<accession>M1ZKE9</accession>
<keyword evidence="7" id="KW-1185">Reference proteome</keyword>
<dbReference type="PROSITE" id="PS51464">
    <property type="entry name" value="SIS"/>
    <property type="match status" value="1"/>
</dbReference>
<dbReference type="GO" id="GO:0006047">
    <property type="term" value="P:UDP-N-acetylglucosamine metabolic process"/>
    <property type="evidence" value="ECO:0007669"/>
    <property type="project" value="TreeGrafter"/>
</dbReference>
<dbReference type="Pfam" id="PF01380">
    <property type="entry name" value="SIS"/>
    <property type="match status" value="1"/>
</dbReference>
<gene>
    <name evidence="6" type="ORF">CUESP1_0898</name>
</gene>
<feature type="domain" description="SIS" evidence="5">
    <location>
        <begin position="33"/>
        <end position="172"/>
    </location>
</feature>
<dbReference type="OrthoDB" id="367283at2"/>
<dbReference type="EMBL" id="LT669839">
    <property type="protein sequence ID" value="SHD76275.1"/>
    <property type="molecule type" value="Genomic_DNA"/>
</dbReference>
<dbReference type="GO" id="GO:0004360">
    <property type="term" value="F:glutamine-fructose-6-phosphate transaminase (isomerizing) activity"/>
    <property type="evidence" value="ECO:0007669"/>
    <property type="project" value="UniProtKB-EC"/>
</dbReference>
<reference evidence="6 7" key="1">
    <citation type="submission" date="2016-11" db="EMBL/GenBank/DDBJ databases">
        <authorList>
            <person name="Manzoor S."/>
        </authorList>
    </citation>
    <scope>NUCLEOTIDE SEQUENCE [LARGE SCALE GENOMIC DNA]</scope>
    <source>
        <strain evidence="6">Clostridium ultunense strain Esp</strain>
    </source>
</reference>
<protein>
    <recommendedName>
        <fullName evidence="3">Glutamine--fructose-6-phosphate aminotransferase [isomerizing]</fullName>
        <ecNumber evidence="2">2.6.1.16</ecNumber>
    </recommendedName>
</protein>
<dbReference type="GO" id="GO:0097367">
    <property type="term" value="F:carbohydrate derivative binding"/>
    <property type="evidence" value="ECO:0007669"/>
    <property type="project" value="InterPro"/>
</dbReference>
<dbReference type="SUPFAM" id="SSF53697">
    <property type="entry name" value="SIS domain"/>
    <property type="match status" value="1"/>
</dbReference>
<comment type="catalytic activity">
    <reaction evidence="1">
        <text>D-fructose 6-phosphate + L-glutamine = D-glucosamine 6-phosphate + L-glutamate</text>
        <dbReference type="Rhea" id="RHEA:13237"/>
        <dbReference type="ChEBI" id="CHEBI:29985"/>
        <dbReference type="ChEBI" id="CHEBI:58359"/>
        <dbReference type="ChEBI" id="CHEBI:58725"/>
        <dbReference type="ChEBI" id="CHEBI:61527"/>
        <dbReference type="EC" id="2.6.1.16"/>
    </reaction>
</comment>
<dbReference type="EC" id="2.6.1.16" evidence="2"/>
<evidence type="ECO:0000256" key="4">
    <source>
        <dbReference type="ARBA" id="ARBA00022737"/>
    </source>
</evidence>
<proteinExistence type="predicted"/>
<evidence type="ECO:0000256" key="2">
    <source>
        <dbReference type="ARBA" id="ARBA00012916"/>
    </source>
</evidence>
<dbReference type="InterPro" id="IPR001347">
    <property type="entry name" value="SIS_dom"/>
</dbReference>
<dbReference type="InterPro" id="IPR046348">
    <property type="entry name" value="SIS_dom_sf"/>
</dbReference>
<evidence type="ECO:0000313" key="7">
    <source>
        <dbReference type="Proteomes" id="UP000245423"/>
    </source>
</evidence>
<dbReference type="GO" id="GO:0006002">
    <property type="term" value="P:fructose 6-phosphate metabolic process"/>
    <property type="evidence" value="ECO:0007669"/>
    <property type="project" value="TreeGrafter"/>
</dbReference>
<evidence type="ECO:0000256" key="3">
    <source>
        <dbReference type="ARBA" id="ARBA00016090"/>
    </source>
</evidence>
<dbReference type="RefSeq" id="WP_005585276.1">
    <property type="nucleotide sequence ID" value="NZ_LT669839.1"/>
</dbReference>
<evidence type="ECO:0000259" key="5">
    <source>
        <dbReference type="PROSITE" id="PS51464"/>
    </source>
</evidence>
<keyword evidence="4" id="KW-0677">Repeat</keyword>